<dbReference type="Gene3D" id="3.30.460.10">
    <property type="entry name" value="Beta Polymerase, domain 2"/>
    <property type="match status" value="1"/>
</dbReference>
<dbReference type="GO" id="GO:0004810">
    <property type="term" value="F:CCA tRNA nucleotidyltransferase activity"/>
    <property type="evidence" value="ECO:0007669"/>
    <property type="project" value="UniProtKB-EC"/>
</dbReference>
<keyword evidence="2" id="KW-0820">tRNA-binding</keyword>
<organism evidence="11">
    <name type="scientific">hydrothermal vent metagenome</name>
    <dbReference type="NCBI Taxonomy" id="652676"/>
    <lineage>
        <taxon>unclassified sequences</taxon>
        <taxon>metagenomes</taxon>
        <taxon>ecological metagenomes</taxon>
    </lineage>
</organism>
<name>A0A3B1BJ43_9ZZZZ</name>
<dbReference type="InterPro" id="IPR000644">
    <property type="entry name" value="CBS_dom"/>
</dbReference>
<dbReference type="InterPro" id="IPR001667">
    <property type="entry name" value="DDH_dom"/>
</dbReference>
<keyword evidence="4" id="KW-0819">tRNA processing</keyword>
<evidence type="ECO:0000256" key="9">
    <source>
        <dbReference type="ARBA" id="ARBA00022884"/>
    </source>
</evidence>
<accession>A0A3B1BJ43</accession>
<dbReference type="EMBL" id="UOGA01000111">
    <property type="protein sequence ID" value="VAX18009.1"/>
    <property type="molecule type" value="Genomic_DNA"/>
</dbReference>
<comment type="cofactor">
    <cofactor evidence="1">
        <name>Mg(2+)</name>
        <dbReference type="ChEBI" id="CHEBI:18420"/>
    </cofactor>
</comment>
<dbReference type="SUPFAM" id="SSF81301">
    <property type="entry name" value="Nucleotidyltransferase"/>
    <property type="match status" value="1"/>
</dbReference>
<dbReference type="Gene3D" id="3.90.1640.10">
    <property type="entry name" value="inorganic pyrophosphatase (n-terminal core)"/>
    <property type="match status" value="1"/>
</dbReference>
<dbReference type="InterPro" id="IPR032828">
    <property type="entry name" value="PolyA_RNA-bd"/>
</dbReference>
<dbReference type="PROSITE" id="PS51371">
    <property type="entry name" value="CBS"/>
    <property type="match status" value="2"/>
</dbReference>
<dbReference type="AlphaFoldDB" id="A0A3B1BJ43"/>
<dbReference type="Gene3D" id="3.10.310.30">
    <property type="match status" value="1"/>
</dbReference>
<sequence length="790" mass="88671">MKIITTHLHADFDCVASMVAAKKLYPDAELVFPGSQEKNVRDFLSETEYPLQYRRLKGLDLGKIEQVIVVDASTRERVGMFSELADNKNVRFHLYDHHPLSKVDIPFESAEIRERGSTATIFVELFRERGIDISPQEATLMALGIYEDTGSLTFSSTSPEDYEAAAWLLKRGADLNVISRYISRELSAAQVDMLNMLLKSLEFRNIEGVKVALATASTPRYLGDIAMLAHKIMDIENIYVLFILVRMEDRIHLVARSRIESVNVAEVAEQFGGGGHPTAASATIKNLTMPQTVDKFWEAATKAVEPAPVASDMMVEHVITVNIDSTINEAEALLTRFDINGMPVVNEGRPVGLIMRQIVEKAIFHGMAENKVGDFMISEYATVNPDTKASVLESIMLEHRQKLAPVVEKDTGKLLGLITRGMVLQKLYKDSLKKPGTQIKHERGRRTPITKNMDDMMRKRLPESIIKLFNIVTDVANKNGYPVYVVGGFVRDLLLNIPNMDVDIVVEGDGIDFAHKLTARLGGYAQTHEKFKTAVVVLPDGSKVDVATARIEYYAHPAALPTVEMSAIRHDLYRRDFSINAMAIRLNGSRPNTLLDFFGGQEDIKSRSIRVLHNLSFVEDPTRAFRAVRFESRFGFSLGKQTLALLGTAVRSQMFNRLSSSRLFAELKLIFKEKRPARSLSRMKELDLLRFIHPAMDFNDSNANVMDRAESLIAWYELTFPGAKLDAWLIRMLAAITNLTDKQVMEIGVDSPSIRKTVDVILECRSYTTKALKELAKSNNTMTPSKTYEL</sequence>
<keyword evidence="3 11" id="KW-0808">Transferase</keyword>
<evidence type="ECO:0000256" key="1">
    <source>
        <dbReference type="ARBA" id="ARBA00001946"/>
    </source>
</evidence>
<reference evidence="11" key="1">
    <citation type="submission" date="2018-06" db="EMBL/GenBank/DDBJ databases">
        <authorList>
            <person name="Zhirakovskaya E."/>
        </authorList>
    </citation>
    <scope>NUCLEOTIDE SEQUENCE</scope>
</reference>
<dbReference type="Pfam" id="PF00571">
    <property type="entry name" value="CBS"/>
    <property type="match status" value="2"/>
</dbReference>
<dbReference type="GO" id="GO:0008033">
    <property type="term" value="P:tRNA processing"/>
    <property type="evidence" value="ECO:0007669"/>
    <property type="project" value="UniProtKB-KW"/>
</dbReference>
<evidence type="ECO:0000256" key="5">
    <source>
        <dbReference type="ARBA" id="ARBA00022695"/>
    </source>
</evidence>
<evidence type="ECO:0000256" key="8">
    <source>
        <dbReference type="ARBA" id="ARBA00022842"/>
    </source>
</evidence>
<dbReference type="InterPro" id="IPR052390">
    <property type="entry name" value="tRNA_nt/polyA_polymerase"/>
</dbReference>
<evidence type="ECO:0000256" key="3">
    <source>
        <dbReference type="ARBA" id="ARBA00022679"/>
    </source>
</evidence>
<dbReference type="InterPro" id="IPR003156">
    <property type="entry name" value="DHHA1_dom"/>
</dbReference>
<dbReference type="InterPro" id="IPR046342">
    <property type="entry name" value="CBS_dom_sf"/>
</dbReference>
<evidence type="ECO:0000256" key="2">
    <source>
        <dbReference type="ARBA" id="ARBA00022555"/>
    </source>
</evidence>
<dbReference type="Pfam" id="PF01368">
    <property type="entry name" value="DHH"/>
    <property type="match status" value="1"/>
</dbReference>
<dbReference type="Gene3D" id="3.10.580.10">
    <property type="entry name" value="CBS-domain"/>
    <property type="match status" value="2"/>
</dbReference>
<keyword evidence="5 11" id="KW-0548">Nucleotidyltransferase</keyword>
<proteinExistence type="predicted"/>
<dbReference type="Pfam" id="PF02272">
    <property type="entry name" value="DHHA1"/>
    <property type="match status" value="1"/>
</dbReference>
<dbReference type="GO" id="GO:0000166">
    <property type="term" value="F:nucleotide binding"/>
    <property type="evidence" value="ECO:0007669"/>
    <property type="project" value="UniProtKB-KW"/>
</dbReference>
<keyword evidence="8" id="KW-0460">Magnesium</keyword>
<dbReference type="GO" id="GO:0000049">
    <property type="term" value="F:tRNA binding"/>
    <property type="evidence" value="ECO:0007669"/>
    <property type="project" value="UniProtKB-KW"/>
</dbReference>
<dbReference type="EC" id="2.7.7.72" evidence="11"/>
<dbReference type="PANTHER" id="PTHR47788:SF1">
    <property type="entry name" value="A-ADDING TRNA NUCLEOTIDYLTRANSFERASE"/>
    <property type="match status" value="1"/>
</dbReference>
<dbReference type="SUPFAM" id="SSF81891">
    <property type="entry name" value="Poly A polymerase C-terminal region-like"/>
    <property type="match status" value="1"/>
</dbReference>
<dbReference type="Pfam" id="PF12627">
    <property type="entry name" value="PolyA_pol_RNAbd"/>
    <property type="match status" value="1"/>
</dbReference>
<dbReference type="PANTHER" id="PTHR47788">
    <property type="entry name" value="POLYA POLYMERASE"/>
    <property type="match status" value="1"/>
</dbReference>
<keyword evidence="6" id="KW-0479">Metal-binding</keyword>
<dbReference type="Gene3D" id="1.10.3090.10">
    <property type="entry name" value="cca-adding enzyme, domain 2"/>
    <property type="match status" value="1"/>
</dbReference>
<dbReference type="InterPro" id="IPR002646">
    <property type="entry name" value="PolA_pol_head_dom"/>
</dbReference>
<keyword evidence="9" id="KW-0694">RNA-binding</keyword>
<evidence type="ECO:0000259" key="10">
    <source>
        <dbReference type="PROSITE" id="PS51371"/>
    </source>
</evidence>
<evidence type="ECO:0000256" key="7">
    <source>
        <dbReference type="ARBA" id="ARBA00022741"/>
    </source>
</evidence>
<keyword evidence="7" id="KW-0547">Nucleotide-binding</keyword>
<dbReference type="Pfam" id="PF01743">
    <property type="entry name" value="PolyA_pol"/>
    <property type="match status" value="1"/>
</dbReference>
<evidence type="ECO:0000256" key="6">
    <source>
        <dbReference type="ARBA" id="ARBA00022723"/>
    </source>
</evidence>
<dbReference type="SUPFAM" id="SSF54631">
    <property type="entry name" value="CBS-domain pair"/>
    <property type="match status" value="1"/>
</dbReference>
<feature type="domain" description="CBS" evidence="10">
    <location>
        <begin position="314"/>
        <end position="369"/>
    </location>
</feature>
<gene>
    <name evidence="11" type="ORF">MNBD_NITROSPINAE04-1383</name>
</gene>
<dbReference type="CDD" id="cd05398">
    <property type="entry name" value="NT_ClassII-CCAase"/>
    <property type="match status" value="1"/>
</dbReference>
<feature type="non-terminal residue" evidence="11">
    <location>
        <position position="790"/>
    </location>
</feature>
<feature type="domain" description="CBS" evidence="10">
    <location>
        <begin position="376"/>
        <end position="434"/>
    </location>
</feature>
<dbReference type="SUPFAM" id="SSF64182">
    <property type="entry name" value="DHH phosphoesterases"/>
    <property type="match status" value="1"/>
</dbReference>
<evidence type="ECO:0000313" key="11">
    <source>
        <dbReference type="EMBL" id="VAX18009.1"/>
    </source>
</evidence>
<dbReference type="InterPro" id="IPR038763">
    <property type="entry name" value="DHH_sf"/>
</dbReference>
<dbReference type="GO" id="GO:0046872">
    <property type="term" value="F:metal ion binding"/>
    <property type="evidence" value="ECO:0007669"/>
    <property type="project" value="UniProtKB-KW"/>
</dbReference>
<evidence type="ECO:0000256" key="4">
    <source>
        <dbReference type="ARBA" id="ARBA00022694"/>
    </source>
</evidence>
<protein>
    <submittedName>
        <fullName evidence="11">tRNA nucleotidyltransferase, A-adding</fullName>
        <ecNumber evidence="11">2.7.7.72</ecNumber>
    </submittedName>
</protein>
<dbReference type="InterPro" id="IPR043519">
    <property type="entry name" value="NT_sf"/>
</dbReference>
<dbReference type="SMART" id="SM00116">
    <property type="entry name" value="CBS"/>
    <property type="match status" value="2"/>
</dbReference>